<accession>A0A6L2L011</accession>
<evidence type="ECO:0000313" key="1">
    <source>
        <dbReference type="EMBL" id="GEU55233.1"/>
    </source>
</evidence>
<proteinExistence type="predicted"/>
<dbReference type="PANTHER" id="PTHR11439">
    <property type="entry name" value="GAG-POL-RELATED RETROTRANSPOSON"/>
    <property type="match status" value="1"/>
</dbReference>
<dbReference type="EMBL" id="BKCJ010003462">
    <property type="protein sequence ID" value="GEU55233.1"/>
    <property type="molecule type" value="Genomic_DNA"/>
</dbReference>
<dbReference type="AlphaFoldDB" id="A0A6L2L011"/>
<comment type="caution">
    <text evidence="1">The sequence shown here is derived from an EMBL/GenBank/DDBJ whole genome shotgun (WGS) entry which is preliminary data.</text>
</comment>
<name>A0A6L2L011_TANCI</name>
<organism evidence="1">
    <name type="scientific">Tanacetum cinerariifolium</name>
    <name type="common">Dalmatian daisy</name>
    <name type="synonym">Chrysanthemum cinerariifolium</name>
    <dbReference type="NCBI Taxonomy" id="118510"/>
    <lineage>
        <taxon>Eukaryota</taxon>
        <taxon>Viridiplantae</taxon>
        <taxon>Streptophyta</taxon>
        <taxon>Embryophyta</taxon>
        <taxon>Tracheophyta</taxon>
        <taxon>Spermatophyta</taxon>
        <taxon>Magnoliopsida</taxon>
        <taxon>eudicotyledons</taxon>
        <taxon>Gunneridae</taxon>
        <taxon>Pentapetalae</taxon>
        <taxon>asterids</taxon>
        <taxon>campanulids</taxon>
        <taxon>Asterales</taxon>
        <taxon>Asteraceae</taxon>
        <taxon>Asteroideae</taxon>
        <taxon>Anthemideae</taxon>
        <taxon>Anthemidinae</taxon>
        <taxon>Tanacetum</taxon>
    </lineage>
</organism>
<dbReference type="CDD" id="cd09272">
    <property type="entry name" value="RNase_HI_RT_Ty1"/>
    <property type="match status" value="1"/>
</dbReference>
<reference evidence="1" key="1">
    <citation type="journal article" date="2019" name="Sci. Rep.">
        <title>Draft genome of Tanacetum cinerariifolium, the natural source of mosquito coil.</title>
        <authorList>
            <person name="Yamashiro T."/>
            <person name="Shiraishi A."/>
            <person name="Satake H."/>
            <person name="Nakayama K."/>
        </authorList>
    </citation>
    <scope>NUCLEOTIDE SEQUENCE</scope>
</reference>
<sequence length="314" mass="35744">MDLQYLKGTINMGLWYSKDTGMALTAYADADHAWCQDTRSSTSGNYGFQFNKIPLYCDNKSAIALCCNSVQHSRAKHIDCKKQTVVATSSTKAEYVAAASCCGQILWIQNQMLDYGFNFMNTRIFIDNQSTIFIVKNLVFHQQIKHIEIQHHFIRDAYEKNLIQDWERNTLKGRLTIVYAVYTNFCAGLQCCRWYWFMLMVPTGGCTFPAVIQFCATSTVRTLEAGPSDIIATIDGNKVVVTESLIRTQLQLNDVNGLYEFTLHEVLDGMRAIWYPTDGFIIFCKAKPSPQWRFLIHTLIHCMSPKSEGVESVP</sequence>
<dbReference type="PANTHER" id="PTHR11439:SF495">
    <property type="entry name" value="REVERSE TRANSCRIPTASE, RNA-DEPENDENT DNA POLYMERASE-RELATED"/>
    <property type="match status" value="1"/>
</dbReference>
<gene>
    <name evidence="1" type="ORF">Tci_027211</name>
</gene>
<protein>
    <submittedName>
        <fullName evidence="1">Uncharacterized protein</fullName>
    </submittedName>
</protein>